<sequence length="1154" mass="121720">MAVATSTAPVAASAVASPPDPVVTELQARADAAASGRPVEITAGRSETRAAVANPDGSITETVHTEPVRTYRAGRWHDLDPTLRRASDRSWRPVAAALDVRVSGGGADPLLTLRRVGRELRLSWPERLPEPAVTGARATYAEVRPGVDLVVTVSGSAVSHVLVVKDARAARALAGGVEYALDTSGLSVQHDASGRLSATDLGSGVEVFGSARPRMWDSRGLAATRAADPAADPMTDPPAGARVAVLDAAIDDGRLRLKPPIAFLAEPAIEWPLYVDPVLTGPRRSAWAMVAGGEYANEEYWRFDGAKDEGVGRCPDGTCNGVTTKRLYYTLPTSFRNKTILSAEFAVTQKHSWEAKPRKRPIQLYRALSGISKNTNWNNAPKLDKRPINSASPVGRLSCAATANRNARFNAISAVRLAAASNGPLVTTFGLRAKSESDVRSWRRFCDNAMLTVRYNTPPSQPAAADLTASPGGLCTWGSARPTVREKPDLYLMMRDPDRSKNNAEKLSAEVRLKWTVDGKTTEKTVPAGKAAAGSRFTVDLAKEAVPENTTVQWSARAKDEANVYSPYNATPCEFVVDSRAPAAPDIDSEEFLPLDHADDTAPSGREKCVPDTEWRGYPGRYGTFRARSTSADLKHYLFAVDREPTPDDRRVPSQPGGEVSERWMANRSGTHTVFVKSVDAAGNASAAAVCQFAVPHRPALGEWRFGEEPGAAELADEQDQHPLVPGAEVQLRRSGPGCAGRPDCVTDGAVGFAGTPASHLATRAGVVDTTGSFAVSTWVRLADETASRAAVSQDGTAGPAFGPGFDAGTKRWVFRLPHADGTAAAVAGSDAPARTGVWTHLLGAWDKDAGRAYLVVGAQQQRSAVDRRAGWAGSGPLQVGRQLVGAGTHGDRWIGEIAATAVYDRVVVPAEITELSRRPPGRVGYWQLNAAPGGVSPELGGVAGTGLTVGGGAVVYQQPAGQPDAPEPLVGSGHLVLDGRNAHAGSSKPMLGLNGSFTLGVRTRLPGMTCGKDMAAVAQVGARASLLALRCSAAGHWELVLSGTDADKPTYTTLTDPDPVAAGEELGQHLAATYDAVTDELVLWVDGRRAASANVADARPWKPGGALQLGRMLAGGTQRDPFAGVLDELRVYDGVADAYAIQAMASPVEDPDL</sequence>
<feature type="domain" description="LamG-like jellyroll fold" evidence="4">
    <location>
        <begin position="772"/>
        <end position="911"/>
    </location>
</feature>
<comment type="caution">
    <text evidence="5">The sequence shown here is derived from an EMBL/GenBank/DDBJ whole genome shotgun (WGS) entry which is preliminary data.</text>
</comment>
<protein>
    <recommendedName>
        <fullName evidence="4">LamG-like jellyroll fold domain-containing protein</fullName>
    </recommendedName>
</protein>
<feature type="compositionally biased region" description="Low complexity" evidence="3">
    <location>
        <begin position="1"/>
        <end position="17"/>
    </location>
</feature>
<gene>
    <name evidence="5" type="ORF">GCM10010123_06970</name>
</gene>
<dbReference type="Proteomes" id="UP000649739">
    <property type="component" value="Unassembled WGS sequence"/>
</dbReference>
<dbReference type="PANTHER" id="PTHR46943:SF1">
    <property type="entry name" value="PENTRAXIN-RELATED PROTEIN PTX3"/>
    <property type="match status" value="1"/>
</dbReference>
<evidence type="ECO:0000256" key="1">
    <source>
        <dbReference type="ARBA" id="ARBA00022729"/>
    </source>
</evidence>
<feature type="domain" description="LamG-like jellyroll fold" evidence="4">
    <location>
        <begin position="996"/>
        <end position="1138"/>
    </location>
</feature>
<reference evidence="5" key="2">
    <citation type="submission" date="2020-09" db="EMBL/GenBank/DDBJ databases">
        <authorList>
            <person name="Sun Q."/>
            <person name="Ohkuma M."/>
        </authorList>
    </citation>
    <scope>NUCLEOTIDE SEQUENCE</scope>
    <source>
        <strain evidence="5">JCM 3090</strain>
    </source>
</reference>
<keyword evidence="1" id="KW-0732">Signal</keyword>
<dbReference type="PANTHER" id="PTHR46943">
    <property type="entry name" value="PENTRAXIN-RELATED PROTEIN PTX3"/>
    <property type="match status" value="1"/>
</dbReference>
<evidence type="ECO:0000259" key="4">
    <source>
        <dbReference type="SMART" id="SM00560"/>
    </source>
</evidence>
<proteinExistence type="predicted"/>
<accession>A0A8J3FB21</accession>
<evidence type="ECO:0000313" key="5">
    <source>
        <dbReference type="EMBL" id="GGJ79783.1"/>
    </source>
</evidence>
<dbReference type="Gene3D" id="2.60.120.200">
    <property type="match status" value="2"/>
</dbReference>
<dbReference type="InterPro" id="IPR006558">
    <property type="entry name" value="LamG-like"/>
</dbReference>
<dbReference type="GO" id="GO:0006955">
    <property type="term" value="P:immune response"/>
    <property type="evidence" value="ECO:0007669"/>
    <property type="project" value="InterPro"/>
</dbReference>
<dbReference type="EMBL" id="BMQB01000001">
    <property type="protein sequence ID" value="GGJ79783.1"/>
    <property type="molecule type" value="Genomic_DNA"/>
</dbReference>
<feature type="region of interest" description="Disordered" evidence="3">
    <location>
        <begin position="1"/>
        <end position="20"/>
    </location>
</feature>
<dbReference type="InterPro" id="IPR013320">
    <property type="entry name" value="ConA-like_dom_sf"/>
</dbReference>
<evidence type="ECO:0000256" key="3">
    <source>
        <dbReference type="SAM" id="MobiDB-lite"/>
    </source>
</evidence>
<keyword evidence="6" id="KW-1185">Reference proteome</keyword>
<organism evidence="5 6">
    <name type="scientific">Pilimelia anulata</name>
    <dbReference type="NCBI Taxonomy" id="53371"/>
    <lineage>
        <taxon>Bacteria</taxon>
        <taxon>Bacillati</taxon>
        <taxon>Actinomycetota</taxon>
        <taxon>Actinomycetes</taxon>
        <taxon>Micromonosporales</taxon>
        <taxon>Micromonosporaceae</taxon>
        <taxon>Pilimelia</taxon>
    </lineage>
</organism>
<dbReference type="SMART" id="SM00560">
    <property type="entry name" value="LamGL"/>
    <property type="match status" value="2"/>
</dbReference>
<dbReference type="SUPFAM" id="SSF49899">
    <property type="entry name" value="Concanavalin A-like lectins/glucanases"/>
    <property type="match status" value="2"/>
</dbReference>
<evidence type="ECO:0000313" key="6">
    <source>
        <dbReference type="Proteomes" id="UP000649739"/>
    </source>
</evidence>
<keyword evidence="2" id="KW-1015">Disulfide bond</keyword>
<dbReference type="Pfam" id="PF13385">
    <property type="entry name" value="Laminin_G_3"/>
    <property type="match status" value="2"/>
</dbReference>
<dbReference type="InterPro" id="IPR042837">
    <property type="entry name" value="PTX3"/>
</dbReference>
<dbReference type="AlphaFoldDB" id="A0A8J3FB21"/>
<reference evidence="5" key="1">
    <citation type="journal article" date="2014" name="Int. J. Syst. Evol. Microbiol.">
        <title>Complete genome sequence of Corynebacterium casei LMG S-19264T (=DSM 44701T), isolated from a smear-ripened cheese.</title>
        <authorList>
            <consortium name="US DOE Joint Genome Institute (JGI-PGF)"/>
            <person name="Walter F."/>
            <person name="Albersmeier A."/>
            <person name="Kalinowski J."/>
            <person name="Ruckert C."/>
        </authorList>
    </citation>
    <scope>NUCLEOTIDE SEQUENCE</scope>
    <source>
        <strain evidence="5">JCM 3090</strain>
    </source>
</reference>
<evidence type="ECO:0000256" key="2">
    <source>
        <dbReference type="ARBA" id="ARBA00023157"/>
    </source>
</evidence>
<name>A0A8J3FB21_9ACTN</name>